<proteinExistence type="predicted"/>
<evidence type="ECO:0000256" key="1">
    <source>
        <dbReference type="ARBA" id="ARBA00022574"/>
    </source>
</evidence>
<evidence type="ECO:0000256" key="2">
    <source>
        <dbReference type="ARBA" id="ARBA00022737"/>
    </source>
</evidence>
<dbReference type="PANTHER" id="PTHR19848:SF8">
    <property type="entry name" value="F-BOX AND WD REPEAT DOMAIN CONTAINING 7"/>
    <property type="match status" value="1"/>
</dbReference>
<evidence type="ECO:0000256" key="4">
    <source>
        <dbReference type="SAM" id="MobiDB-lite"/>
    </source>
</evidence>
<feature type="region of interest" description="Disordered" evidence="4">
    <location>
        <begin position="238"/>
        <end position="261"/>
    </location>
</feature>
<dbReference type="SUPFAM" id="SSF50978">
    <property type="entry name" value="WD40 repeat-like"/>
    <property type="match status" value="1"/>
</dbReference>
<reference evidence="5 6" key="1">
    <citation type="submission" date="2021-08" db="EMBL/GenBank/DDBJ databases">
        <title>Draft Genome Sequence of Phanerochaete sordida strain YK-624.</title>
        <authorList>
            <person name="Mori T."/>
            <person name="Dohra H."/>
            <person name="Suzuki T."/>
            <person name="Kawagishi H."/>
            <person name="Hirai H."/>
        </authorList>
    </citation>
    <scope>NUCLEOTIDE SEQUENCE [LARGE SCALE GENOMIC DNA]</scope>
    <source>
        <strain evidence="5 6">YK-624</strain>
    </source>
</reference>
<gene>
    <name evidence="5" type="ORF">PsYK624_104830</name>
</gene>
<evidence type="ECO:0000313" key="5">
    <source>
        <dbReference type="EMBL" id="GJE94314.1"/>
    </source>
</evidence>
<dbReference type="Gene3D" id="2.130.10.10">
    <property type="entry name" value="YVTN repeat-like/Quinoprotein amine dehydrogenase"/>
    <property type="match status" value="2"/>
</dbReference>
<feature type="repeat" description="WD" evidence="3">
    <location>
        <begin position="543"/>
        <end position="584"/>
    </location>
</feature>
<feature type="repeat" description="WD" evidence="3">
    <location>
        <begin position="501"/>
        <end position="542"/>
    </location>
</feature>
<keyword evidence="6" id="KW-1185">Reference proteome</keyword>
<accession>A0A9P3LH46</accession>
<dbReference type="PANTHER" id="PTHR19848">
    <property type="entry name" value="WD40 REPEAT PROTEIN"/>
    <property type="match status" value="1"/>
</dbReference>
<dbReference type="SMART" id="SM00320">
    <property type="entry name" value="WD40"/>
    <property type="match status" value="5"/>
</dbReference>
<feature type="compositionally biased region" description="Polar residues" evidence="4">
    <location>
        <begin position="240"/>
        <end position="250"/>
    </location>
</feature>
<dbReference type="Proteomes" id="UP000703269">
    <property type="component" value="Unassembled WGS sequence"/>
</dbReference>
<dbReference type="AlphaFoldDB" id="A0A9P3LH46"/>
<dbReference type="InterPro" id="IPR001680">
    <property type="entry name" value="WD40_rpt"/>
</dbReference>
<protein>
    <submittedName>
        <fullName evidence="5">WD40 repeat domain-containing protein</fullName>
    </submittedName>
</protein>
<feature type="compositionally biased region" description="Basic and acidic residues" evidence="4">
    <location>
        <begin position="251"/>
        <end position="261"/>
    </location>
</feature>
<dbReference type="Pfam" id="PF00400">
    <property type="entry name" value="WD40"/>
    <property type="match status" value="3"/>
</dbReference>
<dbReference type="InterPro" id="IPR036322">
    <property type="entry name" value="WD40_repeat_dom_sf"/>
</dbReference>
<dbReference type="EMBL" id="BPQB01000039">
    <property type="protein sequence ID" value="GJE94314.1"/>
    <property type="molecule type" value="Genomic_DNA"/>
</dbReference>
<dbReference type="PROSITE" id="PS00678">
    <property type="entry name" value="WD_REPEATS_1"/>
    <property type="match status" value="2"/>
</dbReference>
<comment type="caution">
    <text evidence="5">The sequence shown here is derived from an EMBL/GenBank/DDBJ whole genome shotgun (WGS) entry which is preliminary data.</text>
</comment>
<dbReference type="InterPro" id="IPR019775">
    <property type="entry name" value="WD40_repeat_CS"/>
</dbReference>
<evidence type="ECO:0000313" key="6">
    <source>
        <dbReference type="Proteomes" id="UP000703269"/>
    </source>
</evidence>
<keyword evidence="1 3" id="KW-0853">WD repeat</keyword>
<dbReference type="OrthoDB" id="2627610at2759"/>
<name>A0A9P3LH46_9APHY</name>
<keyword evidence="2" id="KW-0677">Repeat</keyword>
<dbReference type="PROSITE" id="PS50294">
    <property type="entry name" value="WD_REPEATS_REGION"/>
    <property type="match status" value="2"/>
</dbReference>
<sequence length="800" mass="87796">MFELYCLPSTPDPTSPSFVYPASLFSLDLGYALWYPEPHETGEPQIGDVGYINGGAFIRLFNVNESKPEHEVVFWKDETFIPTETPSPTVFRLDRRNRPVSNGHYHSRGVRKRDIGGSISAGVSEAIAALSTRYTCKETHGALLVLQSEGRSESVFEGRRLKRYIAQYHESWNEYVRDVLDHHVREEDIILVGGWVKTAADWAAMAFSNTSTKHHASLKGTVGGFMGIGLFGSRTRKQSGARSYRTGTEYSKSDHDTHSDLPRDQSMFIKRYKIKRRLIVLKTIVAGAGHHTLPDPDNEDRGRGLAALDDISVGDGDDGLRLREYKIVDPLDVLLDYILEVSGAEVAVACDQDLESILGIDMWPVDLSTYLRRVQPPVEVQNRHGAISVSELLSRQQLKPADRRAISAADVSDWPNISYEHAASSEISPVQFTEDPELSRLFPTKWRYLRCDPPPNTPPTDGLVLPAFAISRDGKLLALLEDHAIRVRRLSDGLMVQEILHADRPGSFSSICFSPDSRKLMTGSTDMTATIWDVRSGNPAAHLVGHQSPVNHVAYLADGIRVATAAGNSSLRFWDARTGAPICHFPLSRRIDRLLLSADGSRLAISMERSVALFDTTSGKPLVRLGVISTPSFGDVQGAALSPHGDRLVILGLDEAGNSGNIYDTTSCRLTATLERLGRTLVSAVFSPEGDEFATTGETVGLCVFWDVATGAISNKRQMLSSKSAVAYSPDGRFLATGGGADGSEVRAWSRDSDEVIVHYKPSGGKICHIEFLPDSRSLFTMSATGEACVWNVGDALRVR</sequence>
<evidence type="ECO:0000256" key="3">
    <source>
        <dbReference type="PROSITE-ProRule" id="PRU00221"/>
    </source>
</evidence>
<dbReference type="PROSITE" id="PS50082">
    <property type="entry name" value="WD_REPEATS_2"/>
    <property type="match status" value="2"/>
</dbReference>
<organism evidence="5 6">
    <name type="scientific">Phanerochaete sordida</name>
    <dbReference type="NCBI Taxonomy" id="48140"/>
    <lineage>
        <taxon>Eukaryota</taxon>
        <taxon>Fungi</taxon>
        <taxon>Dikarya</taxon>
        <taxon>Basidiomycota</taxon>
        <taxon>Agaricomycotina</taxon>
        <taxon>Agaricomycetes</taxon>
        <taxon>Polyporales</taxon>
        <taxon>Phanerochaetaceae</taxon>
        <taxon>Phanerochaete</taxon>
    </lineage>
</organism>
<dbReference type="InterPro" id="IPR015943">
    <property type="entry name" value="WD40/YVTN_repeat-like_dom_sf"/>
</dbReference>